<dbReference type="AlphaFoldDB" id="A0A9W6KJ64"/>
<dbReference type="InterPro" id="IPR051554">
    <property type="entry name" value="Acetyltransferase_Eis"/>
</dbReference>
<dbReference type="InterPro" id="IPR036527">
    <property type="entry name" value="SCP2_sterol-bd_dom_sf"/>
</dbReference>
<reference evidence="2" key="2">
    <citation type="submission" date="2023-01" db="EMBL/GenBank/DDBJ databases">
        <authorList>
            <person name="Sun Q."/>
            <person name="Evtushenko L."/>
        </authorList>
    </citation>
    <scope>NUCLEOTIDE SEQUENCE</scope>
    <source>
        <strain evidence="2">VKM Ac-1321</strain>
    </source>
</reference>
<dbReference type="PANTHER" id="PTHR37817:SF1">
    <property type="entry name" value="N-ACETYLTRANSFERASE EIS"/>
    <property type="match status" value="1"/>
</dbReference>
<gene>
    <name evidence="2" type="ORF">GCM10017581_047890</name>
</gene>
<evidence type="ECO:0000313" key="3">
    <source>
        <dbReference type="Proteomes" id="UP001143480"/>
    </source>
</evidence>
<dbReference type="GO" id="GO:0030649">
    <property type="term" value="P:aminoglycoside antibiotic catabolic process"/>
    <property type="evidence" value="ECO:0007669"/>
    <property type="project" value="TreeGrafter"/>
</dbReference>
<dbReference type="Proteomes" id="UP001143480">
    <property type="component" value="Unassembled WGS sequence"/>
</dbReference>
<dbReference type="Gene3D" id="3.30.1050.10">
    <property type="entry name" value="SCP2 sterol-binding domain"/>
    <property type="match status" value="1"/>
</dbReference>
<protein>
    <recommendedName>
        <fullName evidence="1">N-acetyltransferase domain-containing protein</fullName>
    </recommendedName>
</protein>
<feature type="domain" description="N-acetyltransferase" evidence="1">
    <location>
        <begin position="2"/>
        <end position="154"/>
    </location>
</feature>
<dbReference type="GO" id="GO:0034069">
    <property type="term" value="F:aminoglycoside N-acetyltransferase activity"/>
    <property type="evidence" value="ECO:0007669"/>
    <property type="project" value="TreeGrafter"/>
</dbReference>
<dbReference type="RefSeq" id="WP_261965369.1">
    <property type="nucleotide sequence ID" value="NZ_BAAAXA010000001.1"/>
</dbReference>
<evidence type="ECO:0000313" key="2">
    <source>
        <dbReference type="EMBL" id="GLL03046.1"/>
    </source>
</evidence>
<accession>A0A9W6KJ64</accession>
<comment type="caution">
    <text evidence="2">The sequence shown here is derived from an EMBL/GenBank/DDBJ whole genome shotgun (WGS) entry which is preliminary data.</text>
</comment>
<dbReference type="EMBL" id="BSFP01000029">
    <property type="protein sequence ID" value="GLL03046.1"/>
    <property type="molecule type" value="Genomic_DNA"/>
</dbReference>
<keyword evidence="3" id="KW-1185">Reference proteome</keyword>
<reference evidence="2" key="1">
    <citation type="journal article" date="2014" name="Int. J. Syst. Evol. Microbiol.">
        <title>Complete genome sequence of Corynebacterium casei LMG S-19264T (=DSM 44701T), isolated from a smear-ripened cheese.</title>
        <authorList>
            <consortium name="US DOE Joint Genome Institute (JGI-PGF)"/>
            <person name="Walter F."/>
            <person name="Albersmeier A."/>
            <person name="Kalinowski J."/>
            <person name="Ruckert C."/>
        </authorList>
    </citation>
    <scope>NUCLEOTIDE SEQUENCE</scope>
    <source>
        <strain evidence="2">VKM Ac-1321</strain>
    </source>
</reference>
<dbReference type="Pfam" id="PF13527">
    <property type="entry name" value="Acetyltransf_9"/>
    <property type="match status" value="1"/>
</dbReference>
<dbReference type="InterPro" id="IPR000182">
    <property type="entry name" value="GNAT_dom"/>
</dbReference>
<dbReference type="CDD" id="cd04301">
    <property type="entry name" value="NAT_SF"/>
    <property type="match status" value="1"/>
</dbReference>
<dbReference type="PROSITE" id="PS51186">
    <property type="entry name" value="GNAT"/>
    <property type="match status" value="1"/>
</dbReference>
<dbReference type="SUPFAM" id="SSF55729">
    <property type="entry name" value="Acyl-CoA N-acyltransferases (Nat)"/>
    <property type="match status" value="1"/>
</dbReference>
<dbReference type="PANTHER" id="PTHR37817">
    <property type="entry name" value="N-ACETYLTRANSFERASE EIS"/>
    <property type="match status" value="1"/>
</dbReference>
<proteinExistence type="predicted"/>
<name>A0A9W6KJ64_9ACTN</name>
<sequence length="395" mass="42797">MSTIRRVHGDERLGTAFTLYPYAFDATPSPGTEDELRALLPYHRDNTTLVAEEDGRTVATASAFPAQQNLRGNVLPMAGIGWVATQPDARRQGHGSRLMHRLHAELLDSGHLLATLYPFHPAFYERFGYVGLPLNRTATFPPAALAPLLGVELPGQVTQRSIRDGFEDYRAFQQQLMAHRHGYTYTADYRAARALDPANRWLATAVVDGAVVGVLTYHIDGYGGTLRADELLYSTFLGRALLLRFIATHIHQVSSVVVTVAPDEYPESWVTGLTVRTEAEAAFPTSPPLMARLLSVEALRGARCGPGRVEIEVVDDRLLAGRYRLDGTGGTIDIGPASGTAKTATLTAAGLAGLAYGVLDPAEVVTRGLGEVPDDAVEELRSLLYRLTPHVFGKG</sequence>
<evidence type="ECO:0000259" key="1">
    <source>
        <dbReference type="PROSITE" id="PS51186"/>
    </source>
</evidence>
<dbReference type="InterPro" id="IPR016181">
    <property type="entry name" value="Acyl_CoA_acyltransferase"/>
</dbReference>
<organism evidence="2 3">
    <name type="scientific">Dactylosporangium matsuzakiense</name>
    <dbReference type="NCBI Taxonomy" id="53360"/>
    <lineage>
        <taxon>Bacteria</taxon>
        <taxon>Bacillati</taxon>
        <taxon>Actinomycetota</taxon>
        <taxon>Actinomycetes</taxon>
        <taxon>Micromonosporales</taxon>
        <taxon>Micromonosporaceae</taxon>
        <taxon>Dactylosporangium</taxon>
    </lineage>
</organism>
<dbReference type="Gene3D" id="3.40.630.30">
    <property type="match status" value="2"/>
</dbReference>